<reference evidence="1" key="1">
    <citation type="submission" date="2021-02" db="EMBL/GenBank/DDBJ databases">
        <authorList>
            <person name="Nowell W R."/>
        </authorList>
    </citation>
    <scope>NUCLEOTIDE SEQUENCE</scope>
</reference>
<gene>
    <name evidence="1" type="ORF">OKA104_LOCUS53256</name>
</gene>
<dbReference type="Proteomes" id="UP000663881">
    <property type="component" value="Unassembled WGS sequence"/>
</dbReference>
<proteinExistence type="predicted"/>
<accession>A0A820RCN6</accession>
<dbReference type="AlphaFoldDB" id="A0A820RCN6"/>
<dbReference type="EMBL" id="CAJOAY010032749">
    <property type="protein sequence ID" value="CAF4434253.1"/>
    <property type="molecule type" value="Genomic_DNA"/>
</dbReference>
<organism evidence="1 2">
    <name type="scientific">Adineta steineri</name>
    <dbReference type="NCBI Taxonomy" id="433720"/>
    <lineage>
        <taxon>Eukaryota</taxon>
        <taxon>Metazoa</taxon>
        <taxon>Spiralia</taxon>
        <taxon>Gnathifera</taxon>
        <taxon>Rotifera</taxon>
        <taxon>Eurotatoria</taxon>
        <taxon>Bdelloidea</taxon>
        <taxon>Adinetida</taxon>
        <taxon>Adinetidae</taxon>
        <taxon>Adineta</taxon>
    </lineage>
</organism>
<comment type="caution">
    <text evidence="1">The sequence shown here is derived from an EMBL/GenBank/DDBJ whole genome shotgun (WGS) entry which is preliminary data.</text>
</comment>
<sequence length="46" mass="5435">IKPLLSMPLGMFQHPLGKQKRSQRWQRVIIHAKNNSYTYKPISSKK</sequence>
<feature type="non-terminal residue" evidence="1">
    <location>
        <position position="1"/>
    </location>
</feature>
<protein>
    <submittedName>
        <fullName evidence="1">Uncharacterized protein</fullName>
    </submittedName>
</protein>
<evidence type="ECO:0000313" key="1">
    <source>
        <dbReference type="EMBL" id="CAF4434253.1"/>
    </source>
</evidence>
<evidence type="ECO:0000313" key="2">
    <source>
        <dbReference type="Proteomes" id="UP000663881"/>
    </source>
</evidence>
<name>A0A820RCN6_9BILA</name>